<gene>
    <name evidence="16" type="ORF">DFH94DRAFT_73691</name>
</gene>
<keyword evidence="9 14" id="KW-0560">Oxidoreductase</keyword>
<dbReference type="OrthoDB" id="2789670at2759"/>
<evidence type="ECO:0000256" key="10">
    <source>
        <dbReference type="ARBA" id="ARBA00023004"/>
    </source>
</evidence>
<feature type="transmembrane region" description="Helical" evidence="15">
    <location>
        <begin position="64"/>
        <end position="82"/>
    </location>
</feature>
<keyword evidence="5 13" id="KW-0349">Heme</keyword>
<dbReference type="SUPFAM" id="SSF48264">
    <property type="entry name" value="Cytochrome P450"/>
    <property type="match status" value="1"/>
</dbReference>
<dbReference type="InterPro" id="IPR001128">
    <property type="entry name" value="Cyt_P450"/>
</dbReference>
<evidence type="ECO:0000256" key="12">
    <source>
        <dbReference type="ARBA" id="ARBA00023136"/>
    </source>
</evidence>
<reference evidence="16" key="2">
    <citation type="journal article" date="2020" name="Nat. Commun.">
        <title>Large-scale genome sequencing of mycorrhizal fungi provides insights into the early evolution of symbiotic traits.</title>
        <authorList>
            <person name="Miyauchi S."/>
            <person name="Kiss E."/>
            <person name="Kuo A."/>
            <person name="Drula E."/>
            <person name="Kohler A."/>
            <person name="Sanchez-Garcia M."/>
            <person name="Morin E."/>
            <person name="Andreopoulos B."/>
            <person name="Barry K.W."/>
            <person name="Bonito G."/>
            <person name="Buee M."/>
            <person name="Carver A."/>
            <person name="Chen C."/>
            <person name="Cichocki N."/>
            <person name="Clum A."/>
            <person name="Culley D."/>
            <person name="Crous P.W."/>
            <person name="Fauchery L."/>
            <person name="Girlanda M."/>
            <person name="Hayes R.D."/>
            <person name="Keri Z."/>
            <person name="LaButti K."/>
            <person name="Lipzen A."/>
            <person name="Lombard V."/>
            <person name="Magnuson J."/>
            <person name="Maillard F."/>
            <person name="Murat C."/>
            <person name="Nolan M."/>
            <person name="Ohm R.A."/>
            <person name="Pangilinan J."/>
            <person name="Pereira M.F."/>
            <person name="Perotto S."/>
            <person name="Peter M."/>
            <person name="Pfister S."/>
            <person name="Riley R."/>
            <person name="Sitrit Y."/>
            <person name="Stielow J.B."/>
            <person name="Szollosi G."/>
            <person name="Zifcakova L."/>
            <person name="Stursova M."/>
            <person name="Spatafora J.W."/>
            <person name="Tedersoo L."/>
            <person name="Vaario L.M."/>
            <person name="Yamada A."/>
            <person name="Yan M."/>
            <person name="Wang P."/>
            <person name="Xu J."/>
            <person name="Bruns T."/>
            <person name="Baldrian P."/>
            <person name="Vilgalys R."/>
            <person name="Dunand C."/>
            <person name="Henrissat B."/>
            <person name="Grigoriev I.V."/>
            <person name="Hibbett D."/>
            <person name="Nagy L.G."/>
            <person name="Martin F.M."/>
        </authorList>
    </citation>
    <scope>NUCLEOTIDE SEQUENCE</scope>
    <source>
        <strain evidence="16">Prilba</strain>
    </source>
</reference>
<evidence type="ECO:0000313" key="17">
    <source>
        <dbReference type="Proteomes" id="UP000759537"/>
    </source>
</evidence>
<dbReference type="InterPro" id="IPR017972">
    <property type="entry name" value="Cyt_P450_CS"/>
</dbReference>
<dbReference type="EMBL" id="WHVB01000012">
    <property type="protein sequence ID" value="KAF8477952.1"/>
    <property type="molecule type" value="Genomic_DNA"/>
</dbReference>
<evidence type="ECO:0000256" key="14">
    <source>
        <dbReference type="RuleBase" id="RU000461"/>
    </source>
</evidence>
<dbReference type="Pfam" id="PF00067">
    <property type="entry name" value="p450"/>
    <property type="match status" value="1"/>
</dbReference>
<dbReference type="InterPro" id="IPR002401">
    <property type="entry name" value="Cyt_P450_E_grp-I"/>
</dbReference>
<evidence type="ECO:0000256" key="3">
    <source>
        <dbReference type="ARBA" id="ARBA00005179"/>
    </source>
</evidence>
<keyword evidence="17" id="KW-1185">Reference proteome</keyword>
<dbReference type="PROSITE" id="PS00086">
    <property type="entry name" value="CYTOCHROME_P450"/>
    <property type="match status" value="1"/>
</dbReference>
<keyword evidence="10 13" id="KW-0408">Iron</keyword>
<evidence type="ECO:0000256" key="7">
    <source>
        <dbReference type="ARBA" id="ARBA00022723"/>
    </source>
</evidence>
<dbReference type="PRINTS" id="PR00385">
    <property type="entry name" value="P450"/>
</dbReference>
<dbReference type="Gene3D" id="1.10.630.10">
    <property type="entry name" value="Cytochrome P450"/>
    <property type="match status" value="1"/>
</dbReference>
<keyword evidence="8 15" id="KW-1133">Transmembrane helix</keyword>
<dbReference type="GO" id="GO:0020037">
    <property type="term" value="F:heme binding"/>
    <property type="evidence" value="ECO:0007669"/>
    <property type="project" value="InterPro"/>
</dbReference>
<dbReference type="PANTHER" id="PTHR46300">
    <property type="entry name" value="P450, PUTATIVE (EUROFUNG)-RELATED-RELATED"/>
    <property type="match status" value="1"/>
</dbReference>
<evidence type="ECO:0000256" key="6">
    <source>
        <dbReference type="ARBA" id="ARBA00022692"/>
    </source>
</evidence>
<evidence type="ECO:0000256" key="9">
    <source>
        <dbReference type="ARBA" id="ARBA00023002"/>
    </source>
</evidence>
<dbReference type="GO" id="GO:0016020">
    <property type="term" value="C:membrane"/>
    <property type="evidence" value="ECO:0007669"/>
    <property type="project" value="UniProtKB-SubCell"/>
</dbReference>
<reference evidence="16" key="1">
    <citation type="submission" date="2019-10" db="EMBL/GenBank/DDBJ databases">
        <authorList>
            <consortium name="DOE Joint Genome Institute"/>
            <person name="Kuo A."/>
            <person name="Miyauchi S."/>
            <person name="Kiss E."/>
            <person name="Drula E."/>
            <person name="Kohler A."/>
            <person name="Sanchez-Garcia M."/>
            <person name="Andreopoulos B."/>
            <person name="Barry K.W."/>
            <person name="Bonito G."/>
            <person name="Buee M."/>
            <person name="Carver A."/>
            <person name="Chen C."/>
            <person name="Cichocki N."/>
            <person name="Clum A."/>
            <person name="Culley D."/>
            <person name="Crous P.W."/>
            <person name="Fauchery L."/>
            <person name="Girlanda M."/>
            <person name="Hayes R."/>
            <person name="Keri Z."/>
            <person name="LaButti K."/>
            <person name="Lipzen A."/>
            <person name="Lombard V."/>
            <person name="Magnuson J."/>
            <person name="Maillard F."/>
            <person name="Morin E."/>
            <person name="Murat C."/>
            <person name="Nolan M."/>
            <person name="Ohm R."/>
            <person name="Pangilinan J."/>
            <person name="Pereira M."/>
            <person name="Perotto S."/>
            <person name="Peter M."/>
            <person name="Riley R."/>
            <person name="Sitrit Y."/>
            <person name="Stielow B."/>
            <person name="Szollosi G."/>
            <person name="Zifcakova L."/>
            <person name="Stursova M."/>
            <person name="Spatafora J.W."/>
            <person name="Tedersoo L."/>
            <person name="Vaario L.-M."/>
            <person name="Yamada A."/>
            <person name="Yan M."/>
            <person name="Wang P."/>
            <person name="Xu J."/>
            <person name="Bruns T."/>
            <person name="Baldrian P."/>
            <person name="Vilgalys R."/>
            <person name="Henrissat B."/>
            <person name="Grigoriev I.V."/>
            <person name="Hibbett D."/>
            <person name="Nagy L.G."/>
            <person name="Martin F.M."/>
        </authorList>
    </citation>
    <scope>NUCLEOTIDE SEQUENCE</scope>
    <source>
        <strain evidence="16">Prilba</strain>
    </source>
</reference>
<dbReference type="InterPro" id="IPR050364">
    <property type="entry name" value="Cytochrome_P450_fung"/>
</dbReference>
<comment type="similarity">
    <text evidence="4 14">Belongs to the cytochrome P450 family.</text>
</comment>
<organism evidence="16 17">
    <name type="scientific">Russula ochroleuca</name>
    <dbReference type="NCBI Taxonomy" id="152965"/>
    <lineage>
        <taxon>Eukaryota</taxon>
        <taxon>Fungi</taxon>
        <taxon>Dikarya</taxon>
        <taxon>Basidiomycota</taxon>
        <taxon>Agaricomycotina</taxon>
        <taxon>Agaricomycetes</taxon>
        <taxon>Russulales</taxon>
        <taxon>Russulaceae</taxon>
        <taxon>Russula</taxon>
    </lineage>
</organism>
<accession>A0A9P5T7C6</accession>
<dbReference type="AlphaFoldDB" id="A0A9P5T7C6"/>
<dbReference type="Proteomes" id="UP000759537">
    <property type="component" value="Unassembled WGS sequence"/>
</dbReference>
<evidence type="ECO:0000256" key="2">
    <source>
        <dbReference type="ARBA" id="ARBA00004370"/>
    </source>
</evidence>
<keyword evidence="6 15" id="KW-0812">Transmembrane</keyword>
<name>A0A9P5T7C6_9AGAM</name>
<dbReference type="CDD" id="cd11065">
    <property type="entry name" value="CYP64-like"/>
    <property type="match status" value="1"/>
</dbReference>
<comment type="subcellular location">
    <subcellularLocation>
        <location evidence="2">Membrane</location>
    </subcellularLocation>
</comment>
<sequence>MAQTILATVIKSMGWLRGAIDASTYVSSLPSEGGVSAVDAVAPNVTHLRPLGASTIKAIWEARALTAGIVLGLVIIFTVGYIRSPWRKLPPSPRRLPILGNALQLRDKSWLFSKDCKERFGDVMYLDGAGQPIIVCNSLKSAFELLERRSSNYSDRPRFIMAQEILNGGLLFALMRHNDRWRRMRRAAHEALTKRVLRNYHPVLMKEATVLVSSLLTPSANLRQDRHFKRVAASKVMSIVYDHPTIMSEHDQAAERIEIYNDRISKAAMMGSYYVDIFPWMNRIPERFAKWKQEGLQAFAEDSEMFKGLLNRVKVDLANGGDRPSFCASLIRHPDLGSLSELEMSFLAGHLYSAGAETTATSFLWWTLAMIAFPEVQRRAQAEIDDVVGRDRLPTFADSPRLPYVHAIIKEILRWRPSLALGVPHAATEEDWYEGMYVPKGTVCISNLWHCNHDRAVFGEDADEFRPERHLDKHGESLPGPVETNQAGHVAFGFGRRICVGKDMAIESFFIDTARILWAAKLERAQDENGKEVPLDIETIVDAGVIYRPVPYECVVKPRFAEVESILADERERFGI</sequence>
<keyword evidence="7 13" id="KW-0479">Metal-binding</keyword>
<evidence type="ECO:0000256" key="5">
    <source>
        <dbReference type="ARBA" id="ARBA00022617"/>
    </source>
</evidence>
<comment type="pathway">
    <text evidence="3">Secondary metabolite biosynthesis.</text>
</comment>
<feature type="binding site" description="axial binding residue" evidence="13">
    <location>
        <position position="499"/>
    </location>
    <ligand>
        <name>heme</name>
        <dbReference type="ChEBI" id="CHEBI:30413"/>
    </ligand>
    <ligandPart>
        <name>Fe</name>
        <dbReference type="ChEBI" id="CHEBI:18248"/>
    </ligandPart>
</feature>
<dbReference type="PRINTS" id="PR00463">
    <property type="entry name" value="EP450I"/>
</dbReference>
<evidence type="ECO:0000313" key="16">
    <source>
        <dbReference type="EMBL" id="KAF8477952.1"/>
    </source>
</evidence>
<comment type="caution">
    <text evidence="16">The sequence shown here is derived from an EMBL/GenBank/DDBJ whole genome shotgun (WGS) entry which is preliminary data.</text>
</comment>
<dbReference type="PANTHER" id="PTHR46300:SF2">
    <property type="entry name" value="CYTOCHROME P450 MONOOXYGENASE ALNH-RELATED"/>
    <property type="match status" value="1"/>
</dbReference>
<evidence type="ECO:0000256" key="4">
    <source>
        <dbReference type="ARBA" id="ARBA00010617"/>
    </source>
</evidence>
<evidence type="ECO:0000256" key="11">
    <source>
        <dbReference type="ARBA" id="ARBA00023033"/>
    </source>
</evidence>
<dbReference type="GO" id="GO:0005506">
    <property type="term" value="F:iron ion binding"/>
    <property type="evidence" value="ECO:0007669"/>
    <property type="project" value="InterPro"/>
</dbReference>
<dbReference type="InterPro" id="IPR036396">
    <property type="entry name" value="Cyt_P450_sf"/>
</dbReference>
<comment type="cofactor">
    <cofactor evidence="1 13">
        <name>heme</name>
        <dbReference type="ChEBI" id="CHEBI:30413"/>
    </cofactor>
</comment>
<proteinExistence type="inferred from homology"/>
<keyword evidence="11 14" id="KW-0503">Monooxygenase</keyword>
<dbReference type="GO" id="GO:0016705">
    <property type="term" value="F:oxidoreductase activity, acting on paired donors, with incorporation or reduction of molecular oxygen"/>
    <property type="evidence" value="ECO:0007669"/>
    <property type="project" value="InterPro"/>
</dbReference>
<evidence type="ECO:0000256" key="13">
    <source>
        <dbReference type="PIRSR" id="PIRSR602401-1"/>
    </source>
</evidence>
<protein>
    <submittedName>
        <fullName evidence="16">Cytochrome P450</fullName>
    </submittedName>
</protein>
<keyword evidence="12 15" id="KW-0472">Membrane</keyword>
<evidence type="ECO:0000256" key="15">
    <source>
        <dbReference type="SAM" id="Phobius"/>
    </source>
</evidence>
<dbReference type="GO" id="GO:0004497">
    <property type="term" value="F:monooxygenase activity"/>
    <property type="evidence" value="ECO:0007669"/>
    <property type="project" value="UniProtKB-KW"/>
</dbReference>
<evidence type="ECO:0000256" key="8">
    <source>
        <dbReference type="ARBA" id="ARBA00022989"/>
    </source>
</evidence>
<evidence type="ECO:0000256" key="1">
    <source>
        <dbReference type="ARBA" id="ARBA00001971"/>
    </source>
</evidence>